<dbReference type="InterPro" id="IPR011202">
    <property type="entry name" value="UCP014677"/>
</dbReference>
<evidence type="ECO:0000313" key="1">
    <source>
        <dbReference type="EMBL" id="OYD81367.1"/>
    </source>
</evidence>
<protein>
    <submittedName>
        <fullName evidence="1">Uncharacterized protein</fullName>
    </submittedName>
</protein>
<keyword evidence="1" id="KW-0614">Plasmid</keyword>
<comment type="caution">
    <text evidence="1">The sequence shown here is derived from an EMBL/GenBank/DDBJ whole genome shotgun (WGS) entry which is preliminary data.</text>
</comment>
<dbReference type="Pfam" id="PF13289">
    <property type="entry name" value="SIR2_2"/>
    <property type="match status" value="1"/>
</dbReference>
<sequence length="523" mass="59351">MALNEQLADHLAQFQTAPFLFVGSGMSRRYLGLESWEALLEKFSALTDLPYAYYRSQAESDLASAASLMAKNFSTKWWSEDSYANSRKKYENLCTSERSPLKIEICRYLTEEVSKRKVPAALSDEISALRNVVVDGIITTNWDSFIESIFPDFRAYVGQDQLLFGSPQGIAEIYKIHGSSNEPNSLVLTKEDYSEFERKNPYLAAKLLTTFIEHPVIFMGYSLSDKNILSIIGAITGCLNNSTVKKLQDRLIFVEWDGTSNSDSMVSSVINQGGVQIPVKQITTSGFVPIYKAMSEVQRRFPAQVLRRLKDQVYDLVLNNDPKGKLYVKDINDTTPNDDIDVVFGVGAIKTLQERGYVGLRRDDLMRDIVFDDGELNAEQVLTKSMEGFLQGSVKFVPIFKYLREAKRIDGKGGVKTSGLPKKVEFHVKRHDQAFFHPPLQAYRNKFNSKGSYKKGIAYIESKLGVDWVINIACFLNKECVDCGELREFLQRNFHYLEQPATRSAMARLICFYDWICYGPDVE</sequence>
<reference evidence="1 2" key="1">
    <citation type="submission" date="2017-07" db="EMBL/GenBank/DDBJ databases">
        <title>Whole genome sequence of Azospirillum brasilense 2A1, a potential biofertilizer strain.</title>
        <authorList>
            <person name="Fontana C.A."/>
            <person name="Toffoli L.M."/>
            <person name="Salazar S.M."/>
            <person name="Puglisi E."/>
            <person name="Pedraza R."/>
            <person name="Bassi D."/>
            <person name="Cocconcelli P.S."/>
        </authorList>
    </citation>
    <scope>NUCLEOTIDE SEQUENCE [LARGE SCALE GENOMIC DNA]</scope>
    <source>
        <strain evidence="1 2">2A1</strain>
        <plasmid evidence="1">unnamed</plasmid>
    </source>
</reference>
<dbReference type="Proteomes" id="UP000215367">
    <property type="component" value="Unassembled WGS sequence"/>
</dbReference>
<evidence type="ECO:0000313" key="2">
    <source>
        <dbReference type="Proteomes" id="UP000215367"/>
    </source>
</evidence>
<organism evidence="1 2">
    <name type="scientific">Azospirillum brasilense</name>
    <dbReference type="NCBI Taxonomy" id="192"/>
    <lineage>
        <taxon>Bacteria</taxon>
        <taxon>Pseudomonadati</taxon>
        <taxon>Pseudomonadota</taxon>
        <taxon>Alphaproteobacteria</taxon>
        <taxon>Rhodospirillales</taxon>
        <taxon>Azospirillaceae</taxon>
        <taxon>Azospirillum</taxon>
    </lineage>
</organism>
<gene>
    <name evidence="1" type="ORF">CHT98_26700</name>
</gene>
<geneLocation type="plasmid" evidence="1">
    <name>unnamed</name>
</geneLocation>
<dbReference type="RefSeq" id="WP_094306433.1">
    <property type="nucleotide sequence ID" value="NZ_NOWT01000035.1"/>
</dbReference>
<dbReference type="PIRSF" id="PIRSF014677">
    <property type="entry name" value="UCP014677"/>
    <property type="match status" value="1"/>
</dbReference>
<proteinExistence type="predicted"/>
<accession>A0A235H7A2</accession>
<dbReference type="AlphaFoldDB" id="A0A235H7A2"/>
<name>A0A235H7A2_AZOBR</name>
<dbReference type="EMBL" id="NOWT01000035">
    <property type="protein sequence ID" value="OYD81367.1"/>
    <property type="molecule type" value="Genomic_DNA"/>
</dbReference>